<accession>A0A5E4Q8X3</accession>
<gene>
    <name evidence="2" type="ORF">LSINAPIS_LOCUS5875</name>
</gene>
<protein>
    <submittedName>
        <fullName evidence="2">Uncharacterized protein</fullName>
    </submittedName>
</protein>
<feature type="compositionally biased region" description="Basic and acidic residues" evidence="1">
    <location>
        <begin position="145"/>
        <end position="154"/>
    </location>
</feature>
<name>A0A5E4Q8X3_9NEOP</name>
<evidence type="ECO:0000313" key="2">
    <source>
        <dbReference type="EMBL" id="VVC93751.1"/>
    </source>
</evidence>
<feature type="compositionally biased region" description="Pro residues" evidence="1">
    <location>
        <begin position="97"/>
        <end position="111"/>
    </location>
</feature>
<keyword evidence="3" id="KW-1185">Reference proteome</keyword>
<dbReference type="AlphaFoldDB" id="A0A5E4Q8X3"/>
<organism evidence="2 3">
    <name type="scientific">Leptidea sinapis</name>
    <dbReference type="NCBI Taxonomy" id="189913"/>
    <lineage>
        <taxon>Eukaryota</taxon>
        <taxon>Metazoa</taxon>
        <taxon>Ecdysozoa</taxon>
        <taxon>Arthropoda</taxon>
        <taxon>Hexapoda</taxon>
        <taxon>Insecta</taxon>
        <taxon>Pterygota</taxon>
        <taxon>Neoptera</taxon>
        <taxon>Endopterygota</taxon>
        <taxon>Lepidoptera</taxon>
        <taxon>Glossata</taxon>
        <taxon>Ditrysia</taxon>
        <taxon>Papilionoidea</taxon>
        <taxon>Pieridae</taxon>
        <taxon>Dismorphiinae</taxon>
        <taxon>Leptidea</taxon>
    </lineage>
</organism>
<feature type="compositionally biased region" description="Pro residues" evidence="1">
    <location>
        <begin position="39"/>
        <end position="52"/>
    </location>
</feature>
<feature type="non-terminal residue" evidence="2">
    <location>
        <position position="191"/>
    </location>
</feature>
<feature type="region of interest" description="Disordered" evidence="1">
    <location>
        <begin position="129"/>
        <end position="154"/>
    </location>
</feature>
<sequence length="191" mass="20538">MELAPGLDLEGAAGAGVEGQWSRGGEWVDTVQHRAWPPHRLPPPQPQPPHPEAPAYLGENARTMPELPIVYSGAQGLRDAPKKGFEQISEPARPAAPRVPPPQPPQAPPAPRTLTTLVESTTKKKIITQTEARANEQQVSDGDAENARLPEHGKHVGNQAYAANAVMADDHDGLKDIHLINAEIKPIAYAQ</sequence>
<feature type="region of interest" description="Disordered" evidence="1">
    <location>
        <begin position="1"/>
        <end position="61"/>
    </location>
</feature>
<feature type="compositionally biased region" description="Polar residues" evidence="1">
    <location>
        <begin position="129"/>
        <end position="140"/>
    </location>
</feature>
<evidence type="ECO:0000256" key="1">
    <source>
        <dbReference type="SAM" id="MobiDB-lite"/>
    </source>
</evidence>
<reference evidence="2 3" key="1">
    <citation type="submission" date="2017-07" db="EMBL/GenBank/DDBJ databases">
        <authorList>
            <person name="Talla V."/>
            <person name="Backstrom N."/>
        </authorList>
    </citation>
    <scope>NUCLEOTIDE SEQUENCE [LARGE SCALE GENOMIC DNA]</scope>
</reference>
<proteinExistence type="predicted"/>
<dbReference type="EMBL" id="FZQP02001759">
    <property type="protein sequence ID" value="VVC93751.1"/>
    <property type="molecule type" value="Genomic_DNA"/>
</dbReference>
<evidence type="ECO:0000313" key="3">
    <source>
        <dbReference type="Proteomes" id="UP000324832"/>
    </source>
</evidence>
<feature type="region of interest" description="Disordered" evidence="1">
    <location>
        <begin position="76"/>
        <end position="113"/>
    </location>
</feature>
<dbReference type="Proteomes" id="UP000324832">
    <property type="component" value="Unassembled WGS sequence"/>
</dbReference>